<dbReference type="WBParaSite" id="SVE_0931100.1">
    <property type="protein sequence ID" value="SVE_0931100.1"/>
    <property type="gene ID" value="SVE_0931100"/>
</dbReference>
<keyword evidence="1" id="KW-0175">Coiled coil</keyword>
<keyword evidence="2" id="KW-1185">Reference proteome</keyword>
<dbReference type="AlphaFoldDB" id="A0A0K0FJV1"/>
<evidence type="ECO:0000313" key="2">
    <source>
        <dbReference type="Proteomes" id="UP000035680"/>
    </source>
</evidence>
<feature type="coiled-coil region" evidence="1">
    <location>
        <begin position="8"/>
        <end position="35"/>
    </location>
</feature>
<dbReference type="Proteomes" id="UP000035680">
    <property type="component" value="Unassembled WGS sequence"/>
</dbReference>
<name>A0A0K0FJV1_STRVS</name>
<evidence type="ECO:0000313" key="3">
    <source>
        <dbReference type="WBParaSite" id="SVE_0931100.1"/>
    </source>
</evidence>
<organism evidence="2 3">
    <name type="scientific">Strongyloides venezuelensis</name>
    <name type="common">Threadworm</name>
    <dbReference type="NCBI Taxonomy" id="75913"/>
    <lineage>
        <taxon>Eukaryota</taxon>
        <taxon>Metazoa</taxon>
        <taxon>Ecdysozoa</taxon>
        <taxon>Nematoda</taxon>
        <taxon>Chromadorea</taxon>
        <taxon>Rhabditida</taxon>
        <taxon>Tylenchina</taxon>
        <taxon>Panagrolaimomorpha</taxon>
        <taxon>Strongyloidoidea</taxon>
        <taxon>Strongyloididae</taxon>
        <taxon>Strongyloides</taxon>
    </lineage>
</organism>
<reference evidence="2" key="1">
    <citation type="submission" date="2014-07" db="EMBL/GenBank/DDBJ databases">
        <authorList>
            <person name="Martin A.A"/>
            <person name="De Silva N."/>
        </authorList>
    </citation>
    <scope>NUCLEOTIDE SEQUENCE</scope>
</reference>
<proteinExistence type="predicted"/>
<evidence type="ECO:0000256" key="1">
    <source>
        <dbReference type="SAM" id="Coils"/>
    </source>
</evidence>
<accession>A0A0K0FJV1</accession>
<reference evidence="3" key="2">
    <citation type="submission" date="2015-08" db="UniProtKB">
        <authorList>
            <consortium name="WormBaseParasite"/>
        </authorList>
    </citation>
    <scope>IDENTIFICATION</scope>
</reference>
<protein>
    <submittedName>
        <fullName evidence="3">Transposase</fullName>
    </submittedName>
</protein>
<sequence>MPKYVESVNDYTNRIANARKRKSKLLDNIPEITEKKASMIGPSEIACHSKERCGKKNTHVLFKKHTITPTAQVIQKVNRLILARATCEAI</sequence>